<feature type="region of interest" description="Disordered" evidence="1">
    <location>
        <begin position="413"/>
        <end position="437"/>
    </location>
</feature>
<feature type="compositionally biased region" description="Polar residues" evidence="1">
    <location>
        <begin position="413"/>
        <end position="422"/>
    </location>
</feature>
<feature type="compositionally biased region" description="Basic and acidic residues" evidence="1">
    <location>
        <begin position="426"/>
        <end position="437"/>
    </location>
</feature>
<dbReference type="Proteomes" id="UP000641646">
    <property type="component" value="Unassembled WGS sequence"/>
</dbReference>
<feature type="region of interest" description="Disordered" evidence="1">
    <location>
        <begin position="1139"/>
        <end position="1170"/>
    </location>
</feature>
<name>A0A926VIP1_9CYAN</name>
<feature type="transmembrane region" description="Helical" evidence="2">
    <location>
        <begin position="57"/>
        <end position="78"/>
    </location>
</feature>
<evidence type="ECO:0000313" key="3">
    <source>
        <dbReference type="EMBL" id="MBD2184534.1"/>
    </source>
</evidence>
<dbReference type="NCBIfam" id="NF038301">
    <property type="entry name" value="EPS_HpsA"/>
    <property type="match status" value="1"/>
</dbReference>
<reference evidence="3" key="2">
    <citation type="submission" date="2020-08" db="EMBL/GenBank/DDBJ databases">
        <authorList>
            <person name="Chen M."/>
            <person name="Teng W."/>
            <person name="Zhao L."/>
            <person name="Hu C."/>
            <person name="Zhou Y."/>
            <person name="Han B."/>
            <person name="Song L."/>
            <person name="Shu W."/>
        </authorList>
    </citation>
    <scope>NUCLEOTIDE SEQUENCE</scope>
    <source>
        <strain evidence="3">FACHB-1375</strain>
    </source>
</reference>
<proteinExistence type="predicted"/>
<feature type="compositionally biased region" description="Polar residues" evidence="1">
    <location>
        <begin position="1141"/>
        <end position="1164"/>
    </location>
</feature>
<protein>
    <submittedName>
        <fullName evidence="3">Uncharacterized protein</fullName>
    </submittedName>
</protein>
<keyword evidence="2" id="KW-0812">Transmembrane</keyword>
<evidence type="ECO:0000256" key="1">
    <source>
        <dbReference type="SAM" id="MobiDB-lite"/>
    </source>
</evidence>
<keyword evidence="2" id="KW-1133">Transmembrane helix</keyword>
<reference evidence="3" key="1">
    <citation type="journal article" date="2015" name="ISME J.">
        <title>Draft Genome Sequence of Streptomyces incarnatus NRRL8089, which Produces the Nucleoside Antibiotic Sinefungin.</title>
        <authorList>
            <person name="Oshima K."/>
            <person name="Hattori M."/>
            <person name="Shimizu H."/>
            <person name="Fukuda K."/>
            <person name="Nemoto M."/>
            <person name="Inagaki K."/>
            <person name="Tamura T."/>
        </authorList>
    </citation>
    <scope>NUCLEOTIDE SEQUENCE</scope>
    <source>
        <strain evidence="3">FACHB-1375</strain>
    </source>
</reference>
<comment type="caution">
    <text evidence="3">The sequence shown here is derived from an EMBL/GenBank/DDBJ whole genome shotgun (WGS) entry which is preliminary data.</text>
</comment>
<evidence type="ECO:0000256" key="2">
    <source>
        <dbReference type="SAM" id="Phobius"/>
    </source>
</evidence>
<gene>
    <name evidence="3" type="ORF">H6G03_26275</name>
</gene>
<feature type="region of interest" description="Disordered" evidence="1">
    <location>
        <begin position="1300"/>
        <end position="1326"/>
    </location>
</feature>
<evidence type="ECO:0000313" key="4">
    <source>
        <dbReference type="Proteomes" id="UP000641646"/>
    </source>
</evidence>
<dbReference type="InterPro" id="IPR049774">
    <property type="entry name" value="EPS_HpsA-like"/>
</dbReference>
<sequence length="1544" mass="170594">MLKRKQTRAIQKFIYSVFKQFWQLSRSASRKLSRWLVRNLLHKGYGKRSHATAKAGFVLPTVTVLLLVVALVVAAILFRTGSRTNQVMGEREQQVIYNAATPAIERAKAKLEYLFLKDTRLPSGPPSNEFLMSLLTNGLNPNYQLISTANPDPYLFPDEDDIRGVNGRLDLDGDGQVDPAWAYQTDVDGDGIKEIVVYSILLNTRNQSGNITLESSSDANKASALVVRNGPLNTINISDPVCSNLLTGSGSGTSSSTSPTSINPNHWYPAGSAVLRKTFQVDAIVISNKPGLKRTVTTLEFQQDRQLDKGNKWGAWFRYDLEVFPGSAFNWNGAMYSAGNIFVGSNDGSSKFRSFLISAQKSCFYTKDASEITIATLNADPPRQPNAYLGQIGVGRLSTNSYDSKAIFHVVNSDNSPNSTNGVEMDSGKDSVKDDKKPVDISLDPVALFTQDISKARTGTPPDNKLARDAGWDSNAGPGTIGYFQTRKRIYNKTEATPYVDDTYRADNRYGPKPRYDKTDITENGLAIPSSETKLIKDVVPPQDQEFKELGLDGYWERRARAEGLRIIVGERLQLGNTYGWVNSDLNANGNRNEPNEADPLYPPNQNPIKHEEQQRRTLRDNLAAVQATAVYHYKSGNSGYFPIAFVATTAHPGTGSNTTGTIGNSKKFNLNSSVYSYPDGTSAILYSDFFNGRGTDGWEYEVVAGGGEDENTFKGQLSAGQPLGKALRNLAYFAGEKDGAFPPTKQDRVYPHPYLTMWGNFSNLNRALSNLDSVGYDNLSIADKSYIHTAAGTLGMLANNISYFQGYTYNAADLENLNTALKTLDNASTSPGSTPDAYIDKVTDTTQKKIAQFVYQKEQIARDRLLGFAPSPSATSPTAPSGAEFRYEVKLHAVNPPTGSTTPKFKYAGVEYGNDVTTDTATQKKFVYVGCDLSDSGDGSGNNWFGMGNPNSWGTDVEKEKKFIRLAVSLCPTQPKYPSLFYIFPVATHSDRQTVNTSVNSSEEYIKKTTDRSIPNPPAGYVGFSPAEINLMALRPKGINFATGCGDTGWCLPTTNSIVPSTVPSKDDFAVIDPNGNQRWVSIIDNALFDGREMMNVRVLDIDLKQLKSVTFNGDTWLPANHGVVYAFREDAVREDAISRPSNGAYTNPNDTGHPRTNATNPNDPKDPALTSLKISPKPVDFYADPDRRPYGFRLRNGQVLKRDTGDQGYGIAFVSDNPVYIQGNFNFHSTDGNSNDLEEFKDILLKNDPNWNQFYNRQQLDDRFARPNKDTWRPAEIAADAIAILSDNFDAGSVEDGIKNDTSKKNSYRGFNGPNGDNVNPERGWIREDGTVSNTSLPIKLSRNGYPFFCPNSAPAPITGQPCTTPQEYKASYRQFGYAYGTSNVLDKASNTQVNATIVSGILPSQNKQSYGGLHNFPRMIEDWFDRDLNISGSFVQLSFSTYATGPYDQDDWEPDGADGANEPRSEEWNFYYNRPNRRWGYDVGLQYAPAGPLAQRFIQSASPRSEFYRDLEVSDPYICKLRRALNNRLPDIDLASRTECP</sequence>
<keyword evidence="2" id="KW-0472">Membrane</keyword>
<keyword evidence="4" id="KW-1185">Reference proteome</keyword>
<accession>A0A926VIP1</accession>
<dbReference type="EMBL" id="JACJPW010000086">
    <property type="protein sequence ID" value="MBD2184534.1"/>
    <property type="molecule type" value="Genomic_DNA"/>
</dbReference>
<organism evidence="3 4">
    <name type="scientific">Aerosakkonema funiforme FACHB-1375</name>
    <dbReference type="NCBI Taxonomy" id="2949571"/>
    <lineage>
        <taxon>Bacteria</taxon>
        <taxon>Bacillati</taxon>
        <taxon>Cyanobacteriota</taxon>
        <taxon>Cyanophyceae</taxon>
        <taxon>Oscillatoriophycideae</taxon>
        <taxon>Aerosakkonematales</taxon>
        <taxon>Aerosakkonemataceae</taxon>
        <taxon>Aerosakkonema</taxon>
    </lineage>
</organism>
<dbReference type="RefSeq" id="WP_190471100.1">
    <property type="nucleotide sequence ID" value="NZ_JACJPW010000086.1"/>
</dbReference>